<gene>
    <name evidence="1" type="ORF">LDG_8821</name>
</gene>
<evidence type="ECO:0000313" key="2">
    <source>
        <dbReference type="Proteomes" id="UP000002770"/>
    </source>
</evidence>
<dbReference type="HOGENOM" id="CLU_3345267_0_0_6"/>
<accession>G9EU31</accession>
<reference evidence="1 2" key="1">
    <citation type="journal article" date="2011" name="BMC Genomics">
        <title>Insight into cross-talk between intra-amoebal pathogens.</title>
        <authorList>
            <person name="Gimenez G."/>
            <person name="Bertelli C."/>
            <person name="Moliner C."/>
            <person name="Robert C."/>
            <person name="Raoult D."/>
            <person name="Fournier P.E."/>
            <person name="Greub G."/>
        </authorList>
    </citation>
    <scope>NUCLEOTIDE SEQUENCE [LARGE SCALE GENOMIC DNA]</scope>
    <source>
        <strain evidence="1 2">LLAP12</strain>
    </source>
</reference>
<dbReference type="Proteomes" id="UP000002770">
    <property type="component" value="Unassembled WGS sequence"/>
</dbReference>
<organism evidence="1 2">
    <name type="scientific">Legionella drancourtii LLAP12</name>
    <dbReference type="NCBI Taxonomy" id="658187"/>
    <lineage>
        <taxon>Bacteria</taxon>
        <taxon>Pseudomonadati</taxon>
        <taxon>Pseudomonadota</taxon>
        <taxon>Gammaproteobacteria</taxon>
        <taxon>Legionellales</taxon>
        <taxon>Legionellaceae</taxon>
        <taxon>Legionella</taxon>
    </lineage>
</organism>
<name>G9EU31_9GAMM</name>
<keyword evidence="2" id="KW-1185">Reference proteome</keyword>
<evidence type="ECO:0000313" key="1">
    <source>
        <dbReference type="EMBL" id="EHL29105.1"/>
    </source>
</evidence>
<dbReference type="EMBL" id="JH413849">
    <property type="protein sequence ID" value="EHL29105.1"/>
    <property type="molecule type" value="Genomic_DNA"/>
</dbReference>
<dbReference type="AlphaFoldDB" id="G9EU31"/>
<protein>
    <submittedName>
        <fullName evidence="1">Uncharacterized protein</fullName>
    </submittedName>
</protein>
<dbReference type="InParanoid" id="G9EU31"/>
<sequence>MFTAILDAKFSKNILYIRYLEGKNFSTKIETIPINSK</sequence>
<proteinExistence type="predicted"/>